<evidence type="ECO:0000313" key="3">
    <source>
        <dbReference type="EMBL" id="RXK35137.1"/>
    </source>
</evidence>
<gene>
    <name evidence="3" type="ORF">M231_07612</name>
</gene>
<evidence type="ECO:0000256" key="2">
    <source>
        <dbReference type="SAM" id="Phobius"/>
    </source>
</evidence>
<feature type="region of interest" description="Disordered" evidence="1">
    <location>
        <begin position="467"/>
        <end position="536"/>
    </location>
</feature>
<dbReference type="Proteomes" id="UP000289152">
    <property type="component" value="Unassembled WGS sequence"/>
</dbReference>
<keyword evidence="4" id="KW-1185">Reference proteome</keyword>
<protein>
    <submittedName>
        <fullName evidence="3">Uncharacterized protein</fullName>
    </submittedName>
</protein>
<feature type="compositionally biased region" description="Basic and acidic residues" evidence="1">
    <location>
        <begin position="521"/>
        <end position="531"/>
    </location>
</feature>
<feature type="compositionally biased region" description="Basic and acidic residues" evidence="1">
    <location>
        <begin position="56"/>
        <end position="72"/>
    </location>
</feature>
<sequence>MIIPPDDDKDPNLFITPTASTSSLPHPPSDLTSSDRNTTFGYPFGSDLSLFPSRLSSHDEHLPPYDPHRSDPPIRQTTRRSITQPTISDPLNPQIRDETTRMSSSRSLPLPTQSTIRIHASSSTQSISEKKKKRRFMTFLKRYKWWIIAVVTLVVVGLALLLGLLVGLKVGSGRHQRPPPVAFSPYRDNSRKADTQWSTDGSSNLTWVDDRDGPSLTDGHFTTCHTLLPLNTSDPLLTLSRPYPNSKVLSTTFYFPLNQTNLPYDFFVLSRGLASWGTVEFVGSDAPVAVVQGGNGSTIRVDVVMRYPGPQEANSIVRVCEMAVDGGGKGVGVYSPILSDGKISTAYMLDPTQLPTFEIIIRLPPSALSSSPSPISIPSFMVDVDHMSIRMGNLFTSAQFGVWNVTTRRGGVYVNGLSARSAYLYAAENCVHGSWNVSETLAINVTDGSITADVYLTTPPSTATFNVSPFLDTEDPTDSSSTSSSSLTSSSSSSSSSDLAPSTQSNSTSDRRQLKSNSPRDQSKIIHDPSRRGSFIPIRRSPPYIYNTTFVTDAGSLTISYLSQPPQTGLSALAATGAGDVSLSLSPNYVGPWVVKNAWGDVRLPLPIKGIYDDALGLDRVRKVLYGPVEVQKGSLFDEVGFGDSLGSTGSTSFPGSTLLSGVSFWGIGNETIPSILSGAGRGSQVAVLGQWGDVRISFDGT</sequence>
<feature type="compositionally biased region" description="Polar residues" evidence="1">
    <location>
        <begin position="15"/>
        <end position="38"/>
    </location>
</feature>
<evidence type="ECO:0000313" key="4">
    <source>
        <dbReference type="Proteomes" id="UP000289152"/>
    </source>
</evidence>
<keyword evidence="2" id="KW-0812">Transmembrane</keyword>
<feature type="region of interest" description="Disordered" evidence="1">
    <location>
        <begin position="55"/>
        <end position="112"/>
    </location>
</feature>
<organism evidence="3 4">
    <name type="scientific">Tremella mesenterica</name>
    <name type="common">Jelly fungus</name>
    <dbReference type="NCBI Taxonomy" id="5217"/>
    <lineage>
        <taxon>Eukaryota</taxon>
        <taxon>Fungi</taxon>
        <taxon>Dikarya</taxon>
        <taxon>Basidiomycota</taxon>
        <taxon>Agaricomycotina</taxon>
        <taxon>Tremellomycetes</taxon>
        <taxon>Tremellales</taxon>
        <taxon>Tremellaceae</taxon>
        <taxon>Tremella</taxon>
    </lineage>
</organism>
<dbReference type="VEuPathDB" id="FungiDB:TREMEDRAFT_74816"/>
<accession>A0A4Q1BAT2</accession>
<name>A0A4Q1BAT2_TREME</name>
<keyword evidence="2" id="KW-0472">Membrane</keyword>
<evidence type="ECO:0000256" key="1">
    <source>
        <dbReference type="SAM" id="MobiDB-lite"/>
    </source>
</evidence>
<keyword evidence="2" id="KW-1133">Transmembrane helix</keyword>
<comment type="caution">
    <text evidence="3">The sequence shown here is derived from an EMBL/GenBank/DDBJ whole genome shotgun (WGS) entry which is preliminary data.</text>
</comment>
<dbReference type="OrthoDB" id="5570013at2759"/>
<feature type="region of interest" description="Disordered" evidence="1">
    <location>
        <begin position="174"/>
        <end position="198"/>
    </location>
</feature>
<dbReference type="InParanoid" id="A0A4Q1BAT2"/>
<proteinExistence type="predicted"/>
<feature type="transmembrane region" description="Helical" evidence="2">
    <location>
        <begin position="143"/>
        <end position="168"/>
    </location>
</feature>
<dbReference type="AlphaFoldDB" id="A0A4Q1BAT2"/>
<feature type="compositionally biased region" description="Low complexity" evidence="1">
    <location>
        <begin position="478"/>
        <end position="499"/>
    </location>
</feature>
<feature type="region of interest" description="Disordered" evidence="1">
    <location>
        <begin position="1"/>
        <end position="38"/>
    </location>
</feature>
<dbReference type="STRING" id="5217.A0A4Q1BAT2"/>
<feature type="compositionally biased region" description="Polar residues" evidence="1">
    <location>
        <begin position="75"/>
        <end position="91"/>
    </location>
</feature>
<reference evidence="3 4" key="1">
    <citation type="submission" date="2016-06" db="EMBL/GenBank/DDBJ databases">
        <title>Evolution of pathogenesis and genome organization in the Tremellales.</title>
        <authorList>
            <person name="Cuomo C."/>
            <person name="Litvintseva A."/>
            <person name="Heitman J."/>
            <person name="Chen Y."/>
            <person name="Sun S."/>
            <person name="Springer D."/>
            <person name="Dromer F."/>
            <person name="Young S."/>
            <person name="Zeng Q."/>
            <person name="Chapman S."/>
            <person name="Gujja S."/>
            <person name="Saif S."/>
            <person name="Birren B."/>
        </authorList>
    </citation>
    <scope>NUCLEOTIDE SEQUENCE [LARGE SCALE GENOMIC DNA]</scope>
    <source>
        <strain evidence="3 4">ATCC 28783</strain>
    </source>
</reference>
<feature type="compositionally biased region" description="Polar residues" evidence="1">
    <location>
        <begin position="101"/>
        <end position="112"/>
    </location>
</feature>
<dbReference type="EMBL" id="SDIL01000156">
    <property type="protein sequence ID" value="RXK35137.1"/>
    <property type="molecule type" value="Genomic_DNA"/>
</dbReference>